<dbReference type="Pfam" id="PF00271">
    <property type="entry name" value="Helicase_C"/>
    <property type="match status" value="1"/>
</dbReference>
<dbReference type="InterPro" id="IPR002052">
    <property type="entry name" value="DNA_methylase_N6_adenine_CS"/>
</dbReference>
<accession>A0ABW0S091</accession>
<dbReference type="Proteomes" id="UP001596086">
    <property type="component" value="Unassembled WGS sequence"/>
</dbReference>
<proteinExistence type="predicted"/>
<dbReference type="Gene3D" id="3.40.50.150">
    <property type="entry name" value="Vaccinia Virus protein VP39"/>
    <property type="match status" value="1"/>
</dbReference>
<evidence type="ECO:0000259" key="5">
    <source>
        <dbReference type="PROSITE" id="PS51194"/>
    </source>
</evidence>
<dbReference type="Pfam" id="PF00176">
    <property type="entry name" value="SNF2-rel_dom"/>
    <property type="match status" value="1"/>
</dbReference>
<name>A0ABW0S091_9BURK</name>
<gene>
    <name evidence="6" type="ORF">ACFPO9_17060</name>
</gene>
<sequence length="1035" mass="115916">MQFQTQDWYAPLRQLASLGSLRSKIRHLGDLAEQRRQTLSQYFTPDEVAAWMWSFIAHLDITTVLDNSVGSARLLQFAVPGQHKLFGVDVHAATVDEVKRVVSDAGFECEILCTGMENVRPVGMDAVLCNPPFSITLESVGLKAHEGFTRMGRLGPDTNATSDEYAVIQALTAARVVVALLPRSSADAIRAGTGCWASKKVQSRLRGVFDLPAATFKDENATVHTSVVVFGEGASKRQPVHRAVESFDEPAPDLDLLDPEFKKTRPADLRYQLFDATEPTITLPVTGNRSVQIALDGRKVRLRYFCGLTQAMVANAVLDKRIFSTQHHRLPKGVQFNGQGKLDVEAYLAQEQPVAAFKGFVEAIREAGGEPVLQPSVLETLERKVRRHRRAAMALKHTIWTRGASSMASIIGIAKRTHNVDPTKWLSPVIKEGEAVEFTRAEEGGYRYQKNGKNYLIQTDDLEADFVLEGATEGWQIVHSGLLQAYPAEASRLRKRAIELGIDKWLTWAYQMDDLIELTMKPTGAIAAWLQGLGKSRLNVALILLSGVKHGLIVVESRLIDEMLAQMQRIGIGGDKVCVIDCPEKLKQLAQINLISYERLRMLVDANASHRITYAHRLRRRIGLVCADEGERLANFDSDQSRALFQLAARKRYISTGTPIANLPRDIHGLLLFTAGDGTACQPYGHRNGYLEAWWTQGMKHASRGVDMIKDHYVTIEWCTHAFSETLREGAKREIPKLANVERFRDWLAPHVKRRITNEPEVAKHIKLPEAQFETRMVEWDSKHLAYYLRAADDFAQWYRDRSDDEKRNNLAVLLAKLQAVQIALNIPQKGVEGLGTYGPLTSKQRAVIDYLVELSAEGKKGLLYCENPDTCKLIWRELAARGIKAVQFHGGISIKKRVKAKDEEYVAGDADHLLATKSCAKAGYNLPVSDVVVFYDRSWSAKTEGQAMHRPMRVERKEPVKVVYFHVPGSLDIYQAQMVEFKADSARAGLDWATPEKEDDEFMHLSTVLQSFVDDLAKLNNISAHDMRRLLKAA</sequence>
<organism evidence="6 7">
    <name type="scientific">Massilia aerilata</name>
    <dbReference type="NCBI Taxonomy" id="453817"/>
    <lineage>
        <taxon>Bacteria</taxon>
        <taxon>Pseudomonadati</taxon>
        <taxon>Pseudomonadota</taxon>
        <taxon>Betaproteobacteria</taxon>
        <taxon>Burkholderiales</taxon>
        <taxon>Oxalobacteraceae</taxon>
        <taxon>Telluria group</taxon>
        <taxon>Massilia</taxon>
    </lineage>
</organism>
<comment type="caution">
    <text evidence="6">The sequence shown here is derived from an EMBL/GenBank/DDBJ whole genome shotgun (WGS) entry which is preliminary data.</text>
</comment>
<dbReference type="PROSITE" id="PS00092">
    <property type="entry name" value="N6_MTASE"/>
    <property type="match status" value="1"/>
</dbReference>
<dbReference type="SUPFAM" id="SSF53335">
    <property type="entry name" value="S-adenosyl-L-methionine-dependent methyltransferases"/>
    <property type="match status" value="1"/>
</dbReference>
<dbReference type="PROSITE" id="PS51192">
    <property type="entry name" value="HELICASE_ATP_BIND_1"/>
    <property type="match status" value="1"/>
</dbReference>
<dbReference type="PROSITE" id="PS51194">
    <property type="entry name" value="HELICASE_CTER"/>
    <property type="match status" value="1"/>
</dbReference>
<feature type="domain" description="Helicase ATP-binding" evidence="4">
    <location>
        <begin position="516"/>
        <end position="677"/>
    </location>
</feature>
<dbReference type="Gene3D" id="3.40.50.10810">
    <property type="entry name" value="Tandem AAA-ATPase domain"/>
    <property type="match status" value="1"/>
</dbReference>
<feature type="domain" description="Helicase C-terminal" evidence="5">
    <location>
        <begin position="847"/>
        <end position="1003"/>
    </location>
</feature>
<evidence type="ECO:0000313" key="6">
    <source>
        <dbReference type="EMBL" id="MFC5550227.1"/>
    </source>
</evidence>
<evidence type="ECO:0000256" key="2">
    <source>
        <dbReference type="ARBA" id="ARBA00022801"/>
    </source>
</evidence>
<protein>
    <submittedName>
        <fullName evidence="6">SNF2-related protein</fullName>
    </submittedName>
</protein>
<dbReference type="Gene3D" id="3.40.50.300">
    <property type="entry name" value="P-loop containing nucleotide triphosphate hydrolases"/>
    <property type="match status" value="1"/>
</dbReference>
<keyword evidence="2" id="KW-0378">Hydrolase</keyword>
<dbReference type="PANTHER" id="PTHR45626">
    <property type="entry name" value="TRANSCRIPTION TERMINATION FACTOR 2-RELATED"/>
    <property type="match status" value="1"/>
</dbReference>
<dbReference type="InterPro" id="IPR001650">
    <property type="entry name" value="Helicase_C-like"/>
</dbReference>
<dbReference type="EMBL" id="JBHSMZ010000014">
    <property type="protein sequence ID" value="MFC5550227.1"/>
    <property type="molecule type" value="Genomic_DNA"/>
</dbReference>
<keyword evidence="3" id="KW-0067">ATP-binding</keyword>
<evidence type="ECO:0000313" key="7">
    <source>
        <dbReference type="Proteomes" id="UP001596086"/>
    </source>
</evidence>
<dbReference type="InterPro" id="IPR049730">
    <property type="entry name" value="SNF2/RAD54-like_C"/>
</dbReference>
<dbReference type="InterPro" id="IPR014001">
    <property type="entry name" value="Helicase_ATP-bd"/>
</dbReference>
<evidence type="ECO:0000259" key="4">
    <source>
        <dbReference type="PROSITE" id="PS51192"/>
    </source>
</evidence>
<dbReference type="SUPFAM" id="SSF52540">
    <property type="entry name" value="P-loop containing nucleoside triphosphate hydrolases"/>
    <property type="match status" value="2"/>
</dbReference>
<keyword evidence="1" id="KW-0547">Nucleotide-binding</keyword>
<dbReference type="CDD" id="cd18793">
    <property type="entry name" value="SF2_C_SNF"/>
    <property type="match status" value="1"/>
</dbReference>
<evidence type="ECO:0000256" key="1">
    <source>
        <dbReference type="ARBA" id="ARBA00022741"/>
    </source>
</evidence>
<keyword evidence="7" id="KW-1185">Reference proteome</keyword>
<reference evidence="7" key="1">
    <citation type="journal article" date="2019" name="Int. J. Syst. Evol. Microbiol.">
        <title>The Global Catalogue of Microorganisms (GCM) 10K type strain sequencing project: providing services to taxonomists for standard genome sequencing and annotation.</title>
        <authorList>
            <consortium name="The Broad Institute Genomics Platform"/>
            <consortium name="The Broad Institute Genome Sequencing Center for Infectious Disease"/>
            <person name="Wu L."/>
            <person name="Ma J."/>
        </authorList>
    </citation>
    <scope>NUCLEOTIDE SEQUENCE [LARGE SCALE GENOMIC DNA]</scope>
    <source>
        <strain evidence="7">CGMCC 4.5798</strain>
    </source>
</reference>
<dbReference type="RefSeq" id="WP_379772499.1">
    <property type="nucleotide sequence ID" value="NZ_JBHSMZ010000014.1"/>
</dbReference>
<dbReference type="InterPro" id="IPR038718">
    <property type="entry name" value="SNF2-like_sf"/>
</dbReference>
<dbReference type="InterPro" id="IPR050628">
    <property type="entry name" value="SNF2_RAD54_helicase_TF"/>
</dbReference>
<dbReference type="InterPro" id="IPR029063">
    <property type="entry name" value="SAM-dependent_MTases_sf"/>
</dbReference>
<dbReference type="InterPro" id="IPR027417">
    <property type="entry name" value="P-loop_NTPase"/>
</dbReference>
<evidence type="ECO:0000256" key="3">
    <source>
        <dbReference type="ARBA" id="ARBA00022840"/>
    </source>
</evidence>
<dbReference type="InterPro" id="IPR000330">
    <property type="entry name" value="SNF2_N"/>
</dbReference>